<dbReference type="NCBIfam" id="TIGR01509">
    <property type="entry name" value="HAD-SF-IA-v3"/>
    <property type="match status" value="1"/>
</dbReference>
<sequence length="230" mass="24044">MPIDAILFDKDGTLFDFANTWGGFGRSVLEKLSDGDQKRAAELGQAIGFDPVSEEYADDSIVIAGTVEEIAEALAPYFPDMPSDELIDILNTESATATQAPAVPLVPFLDALRQAGLKLGVATNDGEMPALQHLASVGIRDHFDFVAGYDSGHGFKPGPGQLIAFATHVGVDPSRVAMVGDSLHDLQAGRAAGMITIGVLTGLAPAKALAPMADVVLPDIGHIPAWLAEN</sequence>
<keyword evidence="6" id="KW-1185">Reference proteome</keyword>
<dbReference type="SFLD" id="SFLDG01129">
    <property type="entry name" value="C1.5:_HAD__Beta-PGM__Phosphata"/>
    <property type="match status" value="1"/>
</dbReference>
<dbReference type="EMBL" id="CYPS01000046">
    <property type="protein sequence ID" value="CUH44443.1"/>
    <property type="molecule type" value="Genomic_DNA"/>
</dbReference>
<dbReference type="SFLD" id="SFLDS00003">
    <property type="entry name" value="Haloacid_Dehalogenase"/>
    <property type="match status" value="1"/>
</dbReference>
<dbReference type="EC" id="3.1.3.18" evidence="4"/>
<dbReference type="SUPFAM" id="SSF56784">
    <property type="entry name" value="HAD-like"/>
    <property type="match status" value="1"/>
</dbReference>
<reference evidence="6" key="1">
    <citation type="submission" date="2015-09" db="EMBL/GenBank/DDBJ databases">
        <authorList>
            <person name="Rodrigo-Torres L."/>
            <person name="Arahal D.R."/>
        </authorList>
    </citation>
    <scope>NUCLEOTIDE SEQUENCE [LARGE SCALE GENOMIC DNA]</scope>
    <source>
        <strain evidence="6">CECT 4293</strain>
    </source>
</reference>
<dbReference type="Proteomes" id="UP000050786">
    <property type="component" value="Unassembled WGS sequence"/>
</dbReference>
<dbReference type="InterPro" id="IPR036412">
    <property type="entry name" value="HAD-like_sf"/>
</dbReference>
<dbReference type="GO" id="GO:0005829">
    <property type="term" value="C:cytosol"/>
    <property type="evidence" value="ECO:0007669"/>
    <property type="project" value="TreeGrafter"/>
</dbReference>
<name>A0A0P1E6H4_9RHOB</name>
<evidence type="ECO:0000256" key="4">
    <source>
        <dbReference type="ARBA" id="ARBA00013078"/>
    </source>
</evidence>
<comment type="catalytic activity">
    <reaction evidence="1">
        <text>2-phosphoglycolate + H2O = glycolate + phosphate</text>
        <dbReference type="Rhea" id="RHEA:14369"/>
        <dbReference type="ChEBI" id="CHEBI:15377"/>
        <dbReference type="ChEBI" id="CHEBI:29805"/>
        <dbReference type="ChEBI" id="CHEBI:43474"/>
        <dbReference type="ChEBI" id="CHEBI:58033"/>
        <dbReference type="EC" id="3.1.3.18"/>
    </reaction>
</comment>
<dbReference type="Gene3D" id="3.40.50.1000">
    <property type="entry name" value="HAD superfamily/HAD-like"/>
    <property type="match status" value="1"/>
</dbReference>
<dbReference type="InterPro" id="IPR006439">
    <property type="entry name" value="HAD-SF_hydro_IA"/>
</dbReference>
<evidence type="ECO:0000256" key="2">
    <source>
        <dbReference type="ARBA" id="ARBA00004818"/>
    </source>
</evidence>
<dbReference type="GO" id="GO:0006281">
    <property type="term" value="P:DNA repair"/>
    <property type="evidence" value="ECO:0007669"/>
    <property type="project" value="TreeGrafter"/>
</dbReference>
<dbReference type="Pfam" id="PF00702">
    <property type="entry name" value="Hydrolase"/>
    <property type="match status" value="1"/>
</dbReference>
<evidence type="ECO:0000313" key="6">
    <source>
        <dbReference type="Proteomes" id="UP000050786"/>
    </source>
</evidence>
<dbReference type="PANTHER" id="PTHR43434:SF1">
    <property type="entry name" value="PHOSPHOGLYCOLATE PHOSPHATASE"/>
    <property type="match status" value="1"/>
</dbReference>
<dbReference type="InterPro" id="IPR023214">
    <property type="entry name" value="HAD_sf"/>
</dbReference>
<dbReference type="NCBIfam" id="TIGR01549">
    <property type="entry name" value="HAD-SF-IA-v1"/>
    <property type="match status" value="1"/>
</dbReference>
<evidence type="ECO:0000256" key="1">
    <source>
        <dbReference type="ARBA" id="ARBA00000830"/>
    </source>
</evidence>
<evidence type="ECO:0000313" key="5">
    <source>
        <dbReference type="EMBL" id="CUH44443.1"/>
    </source>
</evidence>
<protein>
    <recommendedName>
        <fullName evidence="4">phosphoglycolate phosphatase</fullName>
        <ecNumber evidence="4">3.1.3.18</ecNumber>
    </recommendedName>
</protein>
<dbReference type="RefSeq" id="WP_058274417.1">
    <property type="nucleotide sequence ID" value="NZ_CYPS01000046.1"/>
</dbReference>
<accession>A0A0P1E6H4</accession>
<dbReference type="PANTHER" id="PTHR43434">
    <property type="entry name" value="PHOSPHOGLYCOLATE PHOSPHATASE"/>
    <property type="match status" value="1"/>
</dbReference>
<comment type="pathway">
    <text evidence="2">Organic acid metabolism; glycolate biosynthesis; glycolate from 2-phosphoglycolate: step 1/1.</text>
</comment>
<dbReference type="InterPro" id="IPR050155">
    <property type="entry name" value="HAD-like_hydrolase_sf"/>
</dbReference>
<dbReference type="AlphaFoldDB" id="A0A0P1E6H4"/>
<organism evidence="5 6">
    <name type="scientific">Ruegeria atlantica</name>
    <dbReference type="NCBI Taxonomy" id="81569"/>
    <lineage>
        <taxon>Bacteria</taxon>
        <taxon>Pseudomonadati</taxon>
        <taxon>Pseudomonadota</taxon>
        <taxon>Alphaproteobacteria</taxon>
        <taxon>Rhodobacterales</taxon>
        <taxon>Roseobacteraceae</taxon>
        <taxon>Ruegeria</taxon>
    </lineage>
</organism>
<dbReference type="InterPro" id="IPR023198">
    <property type="entry name" value="PGP-like_dom2"/>
</dbReference>
<proteinExistence type="inferred from homology"/>
<comment type="similarity">
    <text evidence="3">Belongs to the HAD-like hydrolase superfamily. CbbY/CbbZ/Gph/YieH family.</text>
</comment>
<dbReference type="GO" id="GO:0008967">
    <property type="term" value="F:phosphoglycolate phosphatase activity"/>
    <property type="evidence" value="ECO:0007669"/>
    <property type="project" value="UniProtKB-EC"/>
</dbReference>
<keyword evidence="5" id="KW-0378">Hydrolase</keyword>
<dbReference type="Gene3D" id="1.10.150.240">
    <property type="entry name" value="Putative phosphatase, domain 2"/>
    <property type="match status" value="1"/>
</dbReference>
<evidence type="ECO:0000256" key="3">
    <source>
        <dbReference type="ARBA" id="ARBA00006171"/>
    </source>
</evidence>
<gene>
    <name evidence="5" type="primary">gph_3</name>
    <name evidence="5" type="ORF">RUM4293_03344</name>
</gene>